<keyword evidence="2" id="KW-1185">Reference proteome</keyword>
<dbReference type="Proteomes" id="UP000316621">
    <property type="component" value="Chromosome 10"/>
</dbReference>
<dbReference type="AlphaFoldDB" id="A0A4Y7L2A1"/>
<protein>
    <submittedName>
        <fullName evidence="1">Uncharacterized protein</fullName>
    </submittedName>
</protein>
<name>A0A4Y7L2A1_PAPSO</name>
<evidence type="ECO:0000313" key="2">
    <source>
        <dbReference type="Proteomes" id="UP000316621"/>
    </source>
</evidence>
<dbReference type="EMBL" id="CM010724">
    <property type="protein sequence ID" value="RZC79663.1"/>
    <property type="molecule type" value="Genomic_DNA"/>
</dbReference>
<gene>
    <name evidence="1" type="ORF">C5167_042239</name>
</gene>
<proteinExistence type="predicted"/>
<reference evidence="1 2" key="1">
    <citation type="journal article" date="2018" name="Science">
        <title>The opium poppy genome and morphinan production.</title>
        <authorList>
            <person name="Guo L."/>
            <person name="Winzer T."/>
            <person name="Yang X."/>
            <person name="Li Y."/>
            <person name="Ning Z."/>
            <person name="He Z."/>
            <person name="Teodor R."/>
            <person name="Lu Y."/>
            <person name="Bowser T.A."/>
            <person name="Graham I.A."/>
            <person name="Ye K."/>
        </authorList>
    </citation>
    <scope>NUCLEOTIDE SEQUENCE [LARGE SCALE GENOMIC DNA]</scope>
    <source>
        <strain evidence="2">cv. HN1</strain>
        <tissue evidence="1">Leaves</tissue>
    </source>
</reference>
<organism evidence="1 2">
    <name type="scientific">Papaver somniferum</name>
    <name type="common">Opium poppy</name>
    <dbReference type="NCBI Taxonomy" id="3469"/>
    <lineage>
        <taxon>Eukaryota</taxon>
        <taxon>Viridiplantae</taxon>
        <taxon>Streptophyta</taxon>
        <taxon>Embryophyta</taxon>
        <taxon>Tracheophyta</taxon>
        <taxon>Spermatophyta</taxon>
        <taxon>Magnoliopsida</taxon>
        <taxon>Ranunculales</taxon>
        <taxon>Papaveraceae</taxon>
        <taxon>Papaveroideae</taxon>
        <taxon>Papaver</taxon>
    </lineage>
</organism>
<sequence>MENRSLAKVLAPVYPTCTQAYRSAFGASFKYVLPKTSSGLLHVPGLGCSYRDRLFHFSYTGRGKVVDVELVEVHIVC</sequence>
<evidence type="ECO:0000313" key="1">
    <source>
        <dbReference type="EMBL" id="RZC79663.1"/>
    </source>
</evidence>
<accession>A0A4Y7L2A1</accession>
<dbReference type="Gramene" id="RZC79663">
    <property type="protein sequence ID" value="RZC79663"/>
    <property type="gene ID" value="C5167_042239"/>
</dbReference>